<keyword evidence="5" id="KW-1185">Reference proteome</keyword>
<dbReference type="Proteomes" id="UP000324233">
    <property type="component" value="Chromosome"/>
</dbReference>
<feature type="transmembrane region" description="Helical" evidence="3">
    <location>
        <begin position="9"/>
        <end position="28"/>
    </location>
</feature>
<dbReference type="PANTHER" id="PTHR43317">
    <property type="entry name" value="THERMOSPERMINE SYNTHASE ACAULIS5"/>
    <property type="match status" value="1"/>
</dbReference>
<feature type="transmembrane region" description="Helical" evidence="3">
    <location>
        <begin position="508"/>
        <end position="527"/>
    </location>
</feature>
<feature type="transmembrane region" description="Helical" evidence="3">
    <location>
        <begin position="73"/>
        <end position="93"/>
    </location>
</feature>
<name>A0A5B9VZU3_9BACT</name>
<feature type="transmembrane region" description="Helical" evidence="3">
    <location>
        <begin position="458"/>
        <end position="478"/>
    </location>
</feature>
<feature type="transmembrane region" description="Helical" evidence="3">
    <location>
        <begin position="113"/>
        <end position="138"/>
    </location>
</feature>
<sequence length="951" mass="102191">MAGVLARLLPYALAFLSSLCIMILELVSSRLVARHVGSSLTVWTSVIGIILGGICLGNVLGGRLADRVEPRRAVGPLFALGAMLTLACLWMNAVVDRVIPSPESMNWELRTVLVVVLDFLVPATVLGMVGPVVAKMAVEQSRRSGSAIGDVYVCGAIGSIVGTFLAGFILMYLASSSTIVLVVGAALSLLSALLASGGAGAALGLVASALLGLGSVGPVVRGLGLGSIHLGSYDLNYLAVAGNVAALAMGINGLMGLLAARQGSLGSSVEEGWEADSDATGVRPSLKDLATLAFVASLAFMALEMVAGRLVARHLGSSIYGWTSVIAVLLAGLSLGNYLGGRIANLVRDEKQASWLFLAASVMTLGILAMEAPASLVQWLFDLPEHKNVLGSAIAWNELKLPFLPAVKLSWQYRLLLVTAIVFFVPAITMGTVSPVVAKLAVDRLRRFKRTGTAIGEVYAWGMVGSILGTFLTGFYLIDLLGTKGVLLVIATLMAFAATVLGTLRHALWAGVPLGCCVLAFLPIPVFHQIGENYGLREPSGDPATKDDAFAWVDESKYYYIKVTNDPEDGPDGEEVNLRTLVLDNLIHGYFVLGHPERLDYDYEHVYAQVAYRAAKAGGRITLAADSAPAGKPSTPGKVSDLPANVFSQAGPSGKREDRVKERVRESLQALDDQGRRAPILPKVARSDLKTLFLGGGAYTFQRHMQYAYPGTQVDVAEIDPAVSRANFMATGLPADTPIQTHWGDARQFVEKNAGQKQYDLIFGDAFNDFSVPWHLTTREFNDKIAGMLSPTGVYMINIIDVYESDDVANMKADRRISKDEVVDPAARERIHAQELDRARRYGGFLGAWTKTAQLSFPHLYIFGTDRKPGAGLRETFVVVASKQPLDLEELGRRPDDPQFFRKGRRTEPMVYDAETTRIVIEDRSRGIILTDDYAPVENLLAPVAETRGDD</sequence>
<dbReference type="GO" id="GO:0010487">
    <property type="term" value="F:thermospermine synthase activity"/>
    <property type="evidence" value="ECO:0007669"/>
    <property type="project" value="TreeGrafter"/>
</dbReference>
<feature type="transmembrane region" description="Helical" evidence="3">
    <location>
        <begin position="353"/>
        <end position="381"/>
    </location>
</feature>
<feature type="transmembrane region" description="Helical" evidence="3">
    <location>
        <begin position="240"/>
        <end position="260"/>
    </location>
</feature>
<dbReference type="KEGG" id="agv:OJF2_24240"/>
<feature type="region of interest" description="Disordered" evidence="2">
    <location>
        <begin position="628"/>
        <end position="661"/>
    </location>
</feature>
<reference evidence="4 5" key="1">
    <citation type="submission" date="2019-08" db="EMBL/GenBank/DDBJ databases">
        <title>Deep-cultivation of Planctomycetes and their phenomic and genomic characterization uncovers novel biology.</title>
        <authorList>
            <person name="Wiegand S."/>
            <person name="Jogler M."/>
            <person name="Boedeker C."/>
            <person name="Pinto D."/>
            <person name="Vollmers J."/>
            <person name="Rivas-Marin E."/>
            <person name="Kohn T."/>
            <person name="Peeters S.H."/>
            <person name="Heuer A."/>
            <person name="Rast P."/>
            <person name="Oberbeckmann S."/>
            <person name="Bunk B."/>
            <person name="Jeske O."/>
            <person name="Meyerdierks A."/>
            <person name="Storesund J.E."/>
            <person name="Kallscheuer N."/>
            <person name="Luecker S."/>
            <person name="Lage O.M."/>
            <person name="Pohl T."/>
            <person name="Merkel B.J."/>
            <person name="Hornburger P."/>
            <person name="Mueller R.-W."/>
            <person name="Bruemmer F."/>
            <person name="Labrenz M."/>
            <person name="Spormann A.M."/>
            <person name="Op den Camp H."/>
            <person name="Overmann J."/>
            <person name="Amann R."/>
            <person name="Jetten M.S.M."/>
            <person name="Mascher T."/>
            <person name="Medema M.H."/>
            <person name="Devos D.P."/>
            <person name="Kaster A.-K."/>
            <person name="Ovreas L."/>
            <person name="Rohde M."/>
            <person name="Galperin M.Y."/>
            <person name="Jogler C."/>
        </authorList>
    </citation>
    <scope>NUCLEOTIDE SEQUENCE [LARGE SCALE GENOMIC DNA]</scope>
    <source>
        <strain evidence="4 5">OJF2</strain>
    </source>
</reference>
<dbReference type="Gene3D" id="3.40.50.150">
    <property type="entry name" value="Vaccinia Virus protein VP39"/>
    <property type="match status" value="1"/>
</dbReference>
<feature type="transmembrane region" description="Helical" evidence="3">
    <location>
        <begin position="484"/>
        <end position="501"/>
    </location>
</feature>
<feature type="transmembrane region" description="Helical" evidence="3">
    <location>
        <begin position="319"/>
        <end position="341"/>
    </location>
</feature>
<dbReference type="NCBIfam" id="NF037959">
    <property type="entry name" value="MFS_SpdSyn"/>
    <property type="match status" value="4"/>
</dbReference>
<gene>
    <name evidence="4" type="ORF">OJF2_24240</name>
</gene>
<feature type="transmembrane region" description="Helical" evidence="3">
    <location>
        <begin position="150"/>
        <end position="173"/>
    </location>
</feature>
<feature type="transmembrane region" description="Helical" evidence="3">
    <location>
        <begin position="289"/>
        <end position="307"/>
    </location>
</feature>
<dbReference type="Gene3D" id="1.20.1250.20">
    <property type="entry name" value="MFS general substrate transporter like domains"/>
    <property type="match status" value="1"/>
</dbReference>
<keyword evidence="1" id="KW-0620">Polyamine biosynthesis</keyword>
<dbReference type="InterPro" id="IPR036259">
    <property type="entry name" value="MFS_trans_sf"/>
</dbReference>
<dbReference type="GO" id="GO:0006596">
    <property type="term" value="P:polyamine biosynthetic process"/>
    <property type="evidence" value="ECO:0007669"/>
    <property type="project" value="UniProtKB-KW"/>
</dbReference>
<protein>
    <submittedName>
        <fullName evidence="4">Spermidine synthase</fullName>
    </submittedName>
</protein>
<organism evidence="4 5">
    <name type="scientific">Aquisphaera giovannonii</name>
    <dbReference type="NCBI Taxonomy" id="406548"/>
    <lineage>
        <taxon>Bacteria</taxon>
        <taxon>Pseudomonadati</taxon>
        <taxon>Planctomycetota</taxon>
        <taxon>Planctomycetia</taxon>
        <taxon>Isosphaerales</taxon>
        <taxon>Isosphaeraceae</taxon>
        <taxon>Aquisphaera</taxon>
    </lineage>
</organism>
<dbReference type="RefSeq" id="WP_148593889.1">
    <property type="nucleotide sequence ID" value="NZ_CP042997.1"/>
</dbReference>
<dbReference type="AlphaFoldDB" id="A0A5B9VZU3"/>
<proteinExistence type="predicted"/>
<dbReference type="SUPFAM" id="SSF103473">
    <property type="entry name" value="MFS general substrate transporter"/>
    <property type="match status" value="1"/>
</dbReference>
<dbReference type="PANTHER" id="PTHR43317:SF1">
    <property type="entry name" value="THERMOSPERMINE SYNTHASE ACAULIS5"/>
    <property type="match status" value="1"/>
</dbReference>
<feature type="transmembrane region" description="Helical" evidence="3">
    <location>
        <begin position="411"/>
        <end position="437"/>
    </location>
</feature>
<feature type="transmembrane region" description="Helical" evidence="3">
    <location>
        <begin position="179"/>
        <end position="195"/>
    </location>
</feature>
<dbReference type="SUPFAM" id="SSF53335">
    <property type="entry name" value="S-adenosyl-L-methionine-dependent methyltransferases"/>
    <property type="match status" value="1"/>
</dbReference>
<evidence type="ECO:0000256" key="1">
    <source>
        <dbReference type="ARBA" id="ARBA00023115"/>
    </source>
</evidence>
<keyword evidence="3" id="KW-0472">Membrane</keyword>
<evidence type="ECO:0000313" key="5">
    <source>
        <dbReference type="Proteomes" id="UP000324233"/>
    </source>
</evidence>
<evidence type="ECO:0000256" key="2">
    <source>
        <dbReference type="SAM" id="MobiDB-lite"/>
    </source>
</evidence>
<accession>A0A5B9VZU3</accession>
<dbReference type="InterPro" id="IPR029063">
    <property type="entry name" value="SAM-dependent_MTases_sf"/>
</dbReference>
<keyword evidence="3" id="KW-0812">Transmembrane</keyword>
<evidence type="ECO:0000313" key="4">
    <source>
        <dbReference type="EMBL" id="QEH33892.1"/>
    </source>
</evidence>
<evidence type="ECO:0000256" key="3">
    <source>
        <dbReference type="SAM" id="Phobius"/>
    </source>
</evidence>
<keyword evidence="3" id="KW-1133">Transmembrane helix</keyword>
<feature type="transmembrane region" description="Helical" evidence="3">
    <location>
        <begin position="40"/>
        <end position="61"/>
    </location>
</feature>
<dbReference type="EMBL" id="CP042997">
    <property type="protein sequence ID" value="QEH33892.1"/>
    <property type="molecule type" value="Genomic_DNA"/>
</dbReference>
<feature type="transmembrane region" description="Helical" evidence="3">
    <location>
        <begin position="202"/>
        <end position="220"/>
    </location>
</feature>
<dbReference type="OrthoDB" id="9761985at2"/>
<dbReference type="CDD" id="cd06174">
    <property type="entry name" value="MFS"/>
    <property type="match status" value="1"/>
</dbReference>